<gene>
    <name evidence="5" type="primary">rpmI</name>
    <name evidence="8" type="ORF">RD2015_1414</name>
</gene>
<dbReference type="GO" id="GO:0006412">
    <property type="term" value="P:translation"/>
    <property type="evidence" value="ECO:0007669"/>
    <property type="project" value="UniProtKB-UniRule"/>
</dbReference>
<feature type="region of interest" description="Disordered" evidence="7">
    <location>
        <begin position="1"/>
        <end position="23"/>
    </location>
</feature>
<evidence type="ECO:0000313" key="9">
    <source>
        <dbReference type="Proteomes" id="UP000060699"/>
    </source>
</evidence>
<keyword evidence="2 5" id="KW-0689">Ribosomal protein</keyword>
<dbReference type="GO" id="GO:0003735">
    <property type="term" value="F:structural constituent of ribosome"/>
    <property type="evidence" value="ECO:0007669"/>
    <property type="project" value="InterPro"/>
</dbReference>
<sequence length="67" mass="7515">MPKMKTKSSAKKRFRVRPGGTVKRGQAFKRHILTKKTTKNKRQLRGAANVHETNMGHIAAMLPFAGL</sequence>
<dbReference type="Gene3D" id="4.10.410.60">
    <property type="match status" value="1"/>
</dbReference>
<evidence type="ECO:0000313" key="8">
    <source>
        <dbReference type="EMBL" id="ALV05903.1"/>
    </source>
</evidence>
<dbReference type="FunFam" id="4.10.410.60:FF:000001">
    <property type="entry name" value="50S ribosomal protein L35"/>
    <property type="match status" value="1"/>
</dbReference>
<protein>
    <recommendedName>
        <fullName evidence="4 5">Large ribosomal subunit protein bL35</fullName>
    </recommendedName>
</protein>
<evidence type="ECO:0000256" key="2">
    <source>
        <dbReference type="ARBA" id="ARBA00022980"/>
    </source>
</evidence>
<name>A0A0U3LCT6_9BURK</name>
<dbReference type="PANTHER" id="PTHR33343:SF1">
    <property type="entry name" value="LARGE RIBOSOMAL SUBUNIT PROTEIN BL35M"/>
    <property type="match status" value="1"/>
</dbReference>
<evidence type="ECO:0000256" key="4">
    <source>
        <dbReference type="ARBA" id="ARBA00071664"/>
    </source>
</evidence>
<dbReference type="AlphaFoldDB" id="A0A0U3LCT6"/>
<dbReference type="InterPro" id="IPR037229">
    <property type="entry name" value="Ribosomal_bL35_sf"/>
</dbReference>
<dbReference type="EMBL" id="CP013729">
    <property type="protein sequence ID" value="ALV05903.1"/>
    <property type="molecule type" value="Genomic_DNA"/>
</dbReference>
<dbReference type="InterPro" id="IPR021137">
    <property type="entry name" value="Ribosomal_bL35-like"/>
</dbReference>
<comment type="similarity">
    <text evidence="1 5 6">Belongs to the bacterial ribosomal protein bL35 family.</text>
</comment>
<dbReference type="InterPro" id="IPR001706">
    <property type="entry name" value="Ribosomal_bL35"/>
</dbReference>
<dbReference type="PROSITE" id="PS00936">
    <property type="entry name" value="RIBOSOMAL_L35"/>
    <property type="match status" value="1"/>
</dbReference>
<dbReference type="KEGG" id="rdp:RD2015_1414"/>
<dbReference type="InterPro" id="IPR018265">
    <property type="entry name" value="Ribosomal_bL35_CS"/>
</dbReference>
<evidence type="ECO:0000256" key="7">
    <source>
        <dbReference type="SAM" id="MobiDB-lite"/>
    </source>
</evidence>
<dbReference type="RefSeq" id="WP_029001830.1">
    <property type="nucleotide sequence ID" value="NZ_CP013729.1"/>
</dbReference>
<proteinExistence type="inferred from homology"/>
<dbReference type="GO" id="GO:0022625">
    <property type="term" value="C:cytosolic large ribosomal subunit"/>
    <property type="evidence" value="ECO:0007669"/>
    <property type="project" value="TreeGrafter"/>
</dbReference>
<evidence type="ECO:0000256" key="3">
    <source>
        <dbReference type="ARBA" id="ARBA00023274"/>
    </source>
</evidence>
<keyword evidence="3 5" id="KW-0687">Ribonucleoprotein</keyword>
<evidence type="ECO:0000256" key="5">
    <source>
        <dbReference type="HAMAP-Rule" id="MF_00514"/>
    </source>
</evidence>
<dbReference type="Proteomes" id="UP000060699">
    <property type="component" value="Chromosome"/>
</dbReference>
<dbReference type="PRINTS" id="PR00064">
    <property type="entry name" value="RIBOSOMALL35"/>
</dbReference>
<accession>A0A0U3LCT6</accession>
<dbReference type="SUPFAM" id="SSF143034">
    <property type="entry name" value="L35p-like"/>
    <property type="match status" value="1"/>
</dbReference>
<dbReference type="HAMAP" id="MF_00514">
    <property type="entry name" value="Ribosomal_bL35"/>
    <property type="match status" value="1"/>
</dbReference>
<dbReference type="NCBIfam" id="TIGR00001">
    <property type="entry name" value="rpmI_bact"/>
    <property type="match status" value="1"/>
</dbReference>
<dbReference type="PATRIC" id="fig|76731.3.peg.1443"/>
<dbReference type="OrthoDB" id="47476at2"/>
<dbReference type="Pfam" id="PF01632">
    <property type="entry name" value="Ribosomal_L35p"/>
    <property type="match status" value="1"/>
</dbReference>
<dbReference type="PANTHER" id="PTHR33343">
    <property type="entry name" value="54S RIBOSOMAL PROTEIN BL35M"/>
    <property type="match status" value="1"/>
</dbReference>
<organism evidence="8 9">
    <name type="scientific">Roseateles depolymerans</name>
    <dbReference type="NCBI Taxonomy" id="76731"/>
    <lineage>
        <taxon>Bacteria</taxon>
        <taxon>Pseudomonadati</taxon>
        <taxon>Pseudomonadota</taxon>
        <taxon>Betaproteobacteria</taxon>
        <taxon>Burkholderiales</taxon>
        <taxon>Sphaerotilaceae</taxon>
        <taxon>Roseateles</taxon>
    </lineage>
</organism>
<evidence type="ECO:0000256" key="6">
    <source>
        <dbReference type="RuleBase" id="RU000568"/>
    </source>
</evidence>
<keyword evidence="9" id="KW-1185">Reference proteome</keyword>
<feature type="compositionally biased region" description="Basic residues" evidence="7">
    <location>
        <begin position="1"/>
        <end position="16"/>
    </location>
</feature>
<dbReference type="STRING" id="76731.RD2015_1414"/>
<evidence type="ECO:0000256" key="1">
    <source>
        <dbReference type="ARBA" id="ARBA00006598"/>
    </source>
</evidence>
<reference evidence="8 9" key="1">
    <citation type="submission" date="2015-12" db="EMBL/GenBank/DDBJ databases">
        <title>Complete genome of Roseateles depolymerans KCTC 42856.</title>
        <authorList>
            <person name="Kim K.M."/>
        </authorList>
    </citation>
    <scope>NUCLEOTIDE SEQUENCE [LARGE SCALE GENOMIC DNA]</scope>
    <source>
        <strain evidence="8 9">KCTC 42856</strain>
    </source>
</reference>